<dbReference type="GO" id="GO:0005524">
    <property type="term" value="F:ATP binding"/>
    <property type="evidence" value="ECO:0007669"/>
    <property type="project" value="UniProtKB-KW"/>
</dbReference>
<comment type="catalytic activity">
    <reaction evidence="1">
        <text>ATP + protein L-histidine = ADP + protein N-phospho-L-histidine.</text>
        <dbReference type="EC" id="2.7.13.3"/>
    </reaction>
</comment>
<feature type="transmembrane region" description="Helical" evidence="7">
    <location>
        <begin position="12"/>
        <end position="33"/>
    </location>
</feature>
<keyword evidence="13" id="KW-1185">Reference proteome</keyword>
<proteinExistence type="predicted"/>
<dbReference type="EMBL" id="JAQQXS010000023">
    <property type="protein sequence ID" value="MDC8787231.1"/>
    <property type="molecule type" value="Genomic_DNA"/>
</dbReference>
<keyword evidence="12" id="KW-0067">ATP-binding</keyword>
<protein>
    <recommendedName>
        <fullName evidence="3">histidine kinase</fullName>
        <ecNumber evidence="3">2.7.13.3</ecNumber>
    </recommendedName>
</protein>
<name>A0ABT5KWQ6_9BURK</name>
<evidence type="ECO:0000313" key="13">
    <source>
        <dbReference type="Proteomes" id="UP001219862"/>
    </source>
</evidence>
<dbReference type="InterPro" id="IPR036890">
    <property type="entry name" value="HATPase_C_sf"/>
</dbReference>
<keyword evidence="4" id="KW-0597">Phosphoprotein</keyword>
<dbReference type="Gene3D" id="6.10.340.10">
    <property type="match status" value="1"/>
</dbReference>
<comment type="subcellular location">
    <subcellularLocation>
        <location evidence="2">Membrane</location>
    </subcellularLocation>
</comment>
<dbReference type="InterPro" id="IPR000014">
    <property type="entry name" value="PAS"/>
</dbReference>
<dbReference type="SMART" id="SM00304">
    <property type="entry name" value="HAMP"/>
    <property type="match status" value="1"/>
</dbReference>
<dbReference type="PROSITE" id="PS50109">
    <property type="entry name" value="HIS_KIN"/>
    <property type="match status" value="1"/>
</dbReference>
<dbReference type="Gene3D" id="3.30.565.10">
    <property type="entry name" value="Histidine kinase-like ATPase, C-terminal domain"/>
    <property type="match status" value="1"/>
</dbReference>
<evidence type="ECO:0000259" key="11">
    <source>
        <dbReference type="PROSITE" id="PS50885"/>
    </source>
</evidence>
<dbReference type="InterPro" id="IPR004358">
    <property type="entry name" value="Sig_transdc_His_kin-like_C"/>
</dbReference>
<feature type="transmembrane region" description="Helical" evidence="7">
    <location>
        <begin position="153"/>
        <end position="173"/>
    </location>
</feature>
<evidence type="ECO:0000256" key="5">
    <source>
        <dbReference type="ARBA" id="ARBA00022679"/>
    </source>
</evidence>
<dbReference type="CDD" id="cd16922">
    <property type="entry name" value="HATPase_EvgS-ArcB-TorS-like"/>
    <property type="match status" value="1"/>
</dbReference>
<keyword evidence="7" id="KW-0812">Transmembrane</keyword>
<evidence type="ECO:0000259" key="10">
    <source>
        <dbReference type="PROSITE" id="PS50113"/>
    </source>
</evidence>
<dbReference type="Pfam" id="PF02518">
    <property type="entry name" value="HATPase_c"/>
    <property type="match status" value="1"/>
</dbReference>
<dbReference type="SUPFAM" id="SSF158472">
    <property type="entry name" value="HAMP domain-like"/>
    <property type="match status" value="1"/>
</dbReference>
<dbReference type="CDD" id="cd06225">
    <property type="entry name" value="HAMP"/>
    <property type="match status" value="1"/>
</dbReference>
<keyword evidence="5" id="KW-0808">Transferase</keyword>
<evidence type="ECO:0000256" key="4">
    <source>
        <dbReference type="ARBA" id="ARBA00022553"/>
    </source>
</evidence>
<feature type="domain" description="PAS" evidence="9">
    <location>
        <begin position="232"/>
        <end position="270"/>
    </location>
</feature>
<dbReference type="Pfam" id="PF00672">
    <property type="entry name" value="HAMP"/>
    <property type="match status" value="1"/>
</dbReference>
<feature type="domain" description="PAC" evidence="10">
    <location>
        <begin position="322"/>
        <end position="374"/>
    </location>
</feature>
<dbReference type="Gene3D" id="1.10.287.130">
    <property type="match status" value="1"/>
</dbReference>
<evidence type="ECO:0000256" key="6">
    <source>
        <dbReference type="ARBA" id="ARBA00022777"/>
    </source>
</evidence>
<dbReference type="SUPFAM" id="SSF55874">
    <property type="entry name" value="ATPase domain of HSP90 chaperone/DNA topoisomerase II/histidine kinase"/>
    <property type="match status" value="1"/>
</dbReference>
<dbReference type="Pfam" id="PF13188">
    <property type="entry name" value="PAS_8"/>
    <property type="match status" value="1"/>
</dbReference>
<dbReference type="PRINTS" id="PR00344">
    <property type="entry name" value="BCTRLSENSOR"/>
</dbReference>
<keyword evidence="6" id="KW-0418">Kinase</keyword>
<dbReference type="PANTHER" id="PTHR43047:SF64">
    <property type="entry name" value="HISTIDINE KINASE CONTAINING CHEY-HOMOLOGOUS RECEIVER DOMAIN AND PAS DOMAIN-RELATED"/>
    <property type="match status" value="1"/>
</dbReference>
<evidence type="ECO:0000256" key="3">
    <source>
        <dbReference type="ARBA" id="ARBA00012438"/>
    </source>
</evidence>
<dbReference type="Gene3D" id="3.30.450.20">
    <property type="entry name" value="PAS domain"/>
    <property type="match status" value="1"/>
</dbReference>
<reference evidence="12 13" key="1">
    <citation type="submission" date="2022-10" db="EMBL/GenBank/DDBJ databases">
        <title>paucibacter sp. hw8 Genome sequencing.</title>
        <authorList>
            <person name="Park S."/>
        </authorList>
    </citation>
    <scope>NUCLEOTIDE SEQUENCE [LARGE SCALE GENOMIC DNA]</scope>
    <source>
        <strain evidence="13">hw8</strain>
    </source>
</reference>
<dbReference type="PROSITE" id="PS50113">
    <property type="entry name" value="PAC"/>
    <property type="match status" value="1"/>
</dbReference>
<dbReference type="NCBIfam" id="TIGR00229">
    <property type="entry name" value="sensory_box"/>
    <property type="match status" value="1"/>
</dbReference>
<dbReference type="SMART" id="SM00387">
    <property type="entry name" value="HATPase_c"/>
    <property type="match status" value="1"/>
</dbReference>
<dbReference type="SUPFAM" id="SSF47384">
    <property type="entry name" value="Homodimeric domain of signal transducing histidine kinase"/>
    <property type="match status" value="1"/>
</dbReference>
<dbReference type="InterPro" id="IPR005467">
    <property type="entry name" value="His_kinase_dom"/>
</dbReference>
<evidence type="ECO:0000256" key="7">
    <source>
        <dbReference type="SAM" id="Phobius"/>
    </source>
</evidence>
<dbReference type="InterPro" id="IPR003660">
    <property type="entry name" value="HAMP_dom"/>
</dbReference>
<evidence type="ECO:0000256" key="1">
    <source>
        <dbReference type="ARBA" id="ARBA00000085"/>
    </source>
</evidence>
<keyword evidence="12" id="KW-0547">Nucleotide-binding</keyword>
<accession>A0ABT5KWQ6</accession>
<keyword evidence="7" id="KW-1133">Transmembrane helix</keyword>
<gene>
    <name evidence="12" type="ORF">PRZ01_18740</name>
</gene>
<dbReference type="CDD" id="cd00082">
    <property type="entry name" value="HisKA"/>
    <property type="match status" value="1"/>
</dbReference>
<dbReference type="InterPro" id="IPR035965">
    <property type="entry name" value="PAS-like_dom_sf"/>
</dbReference>
<evidence type="ECO:0000256" key="2">
    <source>
        <dbReference type="ARBA" id="ARBA00004370"/>
    </source>
</evidence>
<sequence>MAIRKVTLGLQARLMLGIAGLATTLVAGVGWAWTQQVERSLSEALQQRANRMAHLVQSNLAGPIWKVDQGSIDSLLDAAMTDPEVAIIELHSDLSAGAPLMRQRTRPPVNPLRLVYDVPAPTALRPEGGMLGTVALTFSRELVQQQVGELHRFVLTLMLGVLAAVMLSSYFLVRRFVKQPVRRLGELAQRVAAGDLGAQMPVAYPDEIGQLTAQFNHMSAQLLASSHGLKLSEERYRSLYENAPEGIFQADGRGRLLDLNVALARMLGFSHPAQALAAYRRLRQLVTLEARDYRRLRRALVRDGRLQQVQLLMATPGLGPAPDHAPTRITHAGREIWVELSAYTVASADGSQVRVEGMVSNITQRRRAELALMHHRDHLEDVVAERTQALRQAITRAEESGQAKSRFLATMSHEFRTPLNAILGFAQLLQMDDLLRTDQRARVDSIRNSGEHLLYLISDMLDMASIEAGKVRLNPSAVDLRALLEMVADSIRLRAQEKGLRFDVVLAPQLPQRLMVDGQRLRQVLLNLLSNAVKFTDHGGVHLEVSVVAQGEAMTQLRFSVRDSGIGIAPEDAAQLFQPFAQVADAARCLGGTGLGLSISQQLVHQMDSEIRLISTPAMGSEFVFELALPNVPR</sequence>
<dbReference type="Proteomes" id="UP001219862">
    <property type="component" value="Unassembled WGS sequence"/>
</dbReference>
<organism evidence="12 13">
    <name type="scientific">Roseateles koreensis</name>
    <dbReference type="NCBI Taxonomy" id="2987526"/>
    <lineage>
        <taxon>Bacteria</taxon>
        <taxon>Pseudomonadati</taxon>
        <taxon>Pseudomonadota</taxon>
        <taxon>Betaproteobacteria</taxon>
        <taxon>Burkholderiales</taxon>
        <taxon>Sphaerotilaceae</taxon>
        <taxon>Roseateles</taxon>
    </lineage>
</organism>
<dbReference type="PROSITE" id="PS50885">
    <property type="entry name" value="HAMP"/>
    <property type="match status" value="1"/>
</dbReference>
<dbReference type="PANTHER" id="PTHR43047">
    <property type="entry name" value="TWO-COMPONENT HISTIDINE PROTEIN KINASE"/>
    <property type="match status" value="1"/>
</dbReference>
<dbReference type="PROSITE" id="PS50112">
    <property type="entry name" value="PAS"/>
    <property type="match status" value="1"/>
</dbReference>
<dbReference type="Pfam" id="PF00512">
    <property type="entry name" value="HisKA"/>
    <property type="match status" value="1"/>
</dbReference>
<dbReference type="RefSeq" id="WP_273598370.1">
    <property type="nucleotide sequence ID" value="NZ_JAQQXS010000023.1"/>
</dbReference>
<dbReference type="InterPro" id="IPR003661">
    <property type="entry name" value="HisK_dim/P_dom"/>
</dbReference>
<evidence type="ECO:0000259" key="9">
    <source>
        <dbReference type="PROSITE" id="PS50112"/>
    </source>
</evidence>
<evidence type="ECO:0000259" key="8">
    <source>
        <dbReference type="PROSITE" id="PS50109"/>
    </source>
</evidence>
<keyword evidence="7" id="KW-0472">Membrane</keyword>
<dbReference type="InterPro" id="IPR036097">
    <property type="entry name" value="HisK_dim/P_sf"/>
</dbReference>
<dbReference type="SUPFAM" id="SSF55785">
    <property type="entry name" value="PYP-like sensor domain (PAS domain)"/>
    <property type="match status" value="1"/>
</dbReference>
<evidence type="ECO:0000313" key="12">
    <source>
        <dbReference type="EMBL" id="MDC8787231.1"/>
    </source>
</evidence>
<dbReference type="EC" id="2.7.13.3" evidence="3"/>
<feature type="domain" description="Histidine kinase" evidence="8">
    <location>
        <begin position="410"/>
        <end position="631"/>
    </location>
</feature>
<dbReference type="InterPro" id="IPR000700">
    <property type="entry name" value="PAS-assoc_C"/>
</dbReference>
<dbReference type="InterPro" id="IPR003594">
    <property type="entry name" value="HATPase_dom"/>
</dbReference>
<comment type="caution">
    <text evidence="12">The sequence shown here is derived from an EMBL/GenBank/DDBJ whole genome shotgun (WGS) entry which is preliminary data.</text>
</comment>
<feature type="domain" description="HAMP" evidence="11">
    <location>
        <begin position="175"/>
        <end position="227"/>
    </location>
</feature>
<dbReference type="SMART" id="SM00388">
    <property type="entry name" value="HisKA"/>
    <property type="match status" value="1"/>
</dbReference>